<dbReference type="InterPro" id="IPR029064">
    <property type="entry name" value="Ribosomal_eL30-like_sf"/>
</dbReference>
<feature type="domain" description="RNA 2-O ribose methyltransferase substrate binding" evidence="4">
    <location>
        <begin position="4"/>
        <end position="81"/>
    </location>
</feature>
<dbReference type="Gene3D" id="3.40.1280.10">
    <property type="match status" value="1"/>
</dbReference>
<dbReference type="NCBIfam" id="TIGR00186">
    <property type="entry name" value="rRNA_methyl_3"/>
    <property type="match status" value="1"/>
</dbReference>
<dbReference type="PANTHER" id="PTHR46429:SF1">
    <property type="entry name" value="23S RRNA (GUANOSINE-2'-O-)-METHYLTRANSFERASE RLMB"/>
    <property type="match status" value="1"/>
</dbReference>
<dbReference type="PANTHER" id="PTHR46429">
    <property type="entry name" value="23S RRNA (GUANOSINE-2'-O-)-METHYLTRANSFERASE RLMB"/>
    <property type="match status" value="1"/>
</dbReference>
<name>A0A7S8IGS3_9CHLR</name>
<evidence type="ECO:0000256" key="3">
    <source>
        <dbReference type="ARBA" id="ARBA00022679"/>
    </source>
</evidence>
<dbReference type="InterPro" id="IPR004441">
    <property type="entry name" value="rRNA_MeTrfase_TrmH"/>
</dbReference>
<evidence type="ECO:0000256" key="2">
    <source>
        <dbReference type="ARBA" id="ARBA00022603"/>
    </source>
</evidence>
<dbReference type="KEGG" id="pmet:G4Y79_08510"/>
<accession>A0A7S8IGS3</accession>
<keyword evidence="2 5" id="KW-0489">Methyltransferase</keyword>
<dbReference type="SMART" id="SM00967">
    <property type="entry name" value="SpoU_sub_bind"/>
    <property type="match status" value="1"/>
</dbReference>
<dbReference type="GO" id="GO:0032259">
    <property type="term" value="P:methylation"/>
    <property type="evidence" value="ECO:0007669"/>
    <property type="project" value="UniProtKB-KW"/>
</dbReference>
<dbReference type="GO" id="GO:0005829">
    <property type="term" value="C:cytosol"/>
    <property type="evidence" value="ECO:0007669"/>
    <property type="project" value="TreeGrafter"/>
</dbReference>
<protein>
    <submittedName>
        <fullName evidence="5">23S rRNA (Guanosine(2251)-2'-O)-methyltransferase RlmB</fullName>
    </submittedName>
</protein>
<dbReference type="GO" id="GO:0006396">
    <property type="term" value="P:RNA processing"/>
    <property type="evidence" value="ECO:0007669"/>
    <property type="project" value="InterPro"/>
</dbReference>
<dbReference type="Gene3D" id="3.30.1330.30">
    <property type="match status" value="1"/>
</dbReference>
<evidence type="ECO:0000256" key="1">
    <source>
        <dbReference type="ARBA" id="ARBA00007228"/>
    </source>
</evidence>
<evidence type="ECO:0000259" key="4">
    <source>
        <dbReference type="SMART" id="SM00967"/>
    </source>
</evidence>
<dbReference type="InterPro" id="IPR001537">
    <property type="entry name" value="SpoU_MeTrfase"/>
</dbReference>
<proteinExistence type="inferred from homology"/>
<dbReference type="SUPFAM" id="SSF55315">
    <property type="entry name" value="L30e-like"/>
    <property type="match status" value="1"/>
</dbReference>
<gene>
    <name evidence="5" type="primary">rlmB</name>
    <name evidence="5" type="ORF">G4Y79_08510</name>
</gene>
<sequence length="253" mass="27903">MPEFLYGLWPIMEALRSGRRQPDQLILTERLEERGQVAKITEMAQEMGVPIKRVNKRILDDISGNGNHQGMALRVSPYPYVEVEDILKLADERGEKPFILILDLLKDPQNVGSLLRVSDAVGIHGVIMQDRRSVGVTNSVVAASSGAVEHLHVAQVTNLVNTMKQLKENDVWMIGMDVGANIPPLDKTDLNISLGLVMGSEGEGMRRLVRDTCDMLVTLPMRGQVGSLNVATAGSIALYSAWQARNWEGWAHA</sequence>
<dbReference type="InterPro" id="IPR029028">
    <property type="entry name" value="Alpha/beta_knot_MTases"/>
</dbReference>
<dbReference type="InterPro" id="IPR029026">
    <property type="entry name" value="tRNA_m1G_MTases_N"/>
</dbReference>
<dbReference type="Pfam" id="PF00588">
    <property type="entry name" value="SpoU_methylase"/>
    <property type="match status" value="1"/>
</dbReference>
<dbReference type="RefSeq" id="WP_195172466.1">
    <property type="nucleotide sequence ID" value="NZ_CP062983.1"/>
</dbReference>
<dbReference type="AlphaFoldDB" id="A0A7S8IGS3"/>
<dbReference type="GO" id="GO:0008173">
    <property type="term" value="F:RNA methyltransferase activity"/>
    <property type="evidence" value="ECO:0007669"/>
    <property type="project" value="InterPro"/>
</dbReference>
<keyword evidence="3 5" id="KW-0808">Transferase</keyword>
<dbReference type="EMBL" id="CP062983">
    <property type="protein sequence ID" value="QPC84403.1"/>
    <property type="molecule type" value="Genomic_DNA"/>
</dbReference>
<dbReference type="Pfam" id="PF08032">
    <property type="entry name" value="SpoU_sub_bind"/>
    <property type="match status" value="1"/>
</dbReference>
<comment type="similarity">
    <text evidence="1">Belongs to the class IV-like SAM-binding methyltransferase superfamily. RNA methyltransferase TrmH family.</text>
</comment>
<evidence type="ECO:0000313" key="5">
    <source>
        <dbReference type="EMBL" id="QPC84403.1"/>
    </source>
</evidence>
<dbReference type="FunFam" id="3.40.1280.10:FF:000008">
    <property type="entry name" value="Group 3 RNA methyltransferase TrmH"/>
    <property type="match status" value="1"/>
</dbReference>
<dbReference type="Proteomes" id="UP000594468">
    <property type="component" value="Chromosome"/>
</dbReference>
<dbReference type="InterPro" id="IPR013123">
    <property type="entry name" value="SpoU_subst-bd"/>
</dbReference>
<organism evidence="5 6">
    <name type="scientific">Phototrophicus methaneseepsis</name>
    <dbReference type="NCBI Taxonomy" id="2710758"/>
    <lineage>
        <taxon>Bacteria</taxon>
        <taxon>Bacillati</taxon>
        <taxon>Chloroflexota</taxon>
        <taxon>Candidatus Thermofontia</taxon>
        <taxon>Phototrophicales</taxon>
        <taxon>Phototrophicaceae</taxon>
        <taxon>Phototrophicus</taxon>
    </lineage>
</organism>
<dbReference type="GO" id="GO:0003723">
    <property type="term" value="F:RNA binding"/>
    <property type="evidence" value="ECO:0007669"/>
    <property type="project" value="InterPro"/>
</dbReference>
<evidence type="ECO:0000313" key="6">
    <source>
        <dbReference type="Proteomes" id="UP000594468"/>
    </source>
</evidence>
<dbReference type="CDD" id="cd18103">
    <property type="entry name" value="SpoU-like_RlmB"/>
    <property type="match status" value="1"/>
</dbReference>
<keyword evidence="6" id="KW-1185">Reference proteome</keyword>
<dbReference type="SUPFAM" id="SSF75217">
    <property type="entry name" value="alpha/beta knot"/>
    <property type="match status" value="1"/>
</dbReference>
<reference evidence="5 6" key="1">
    <citation type="submission" date="2020-02" db="EMBL/GenBank/DDBJ databases">
        <authorList>
            <person name="Zheng R.K."/>
            <person name="Sun C.M."/>
        </authorList>
    </citation>
    <scope>NUCLEOTIDE SEQUENCE [LARGE SCALE GENOMIC DNA]</scope>
    <source>
        <strain evidence="6">rifampicinis</strain>
    </source>
</reference>